<dbReference type="Pfam" id="PF07876">
    <property type="entry name" value="Dabb"/>
    <property type="match status" value="1"/>
</dbReference>
<dbReference type="GeneID" id="64970650"/>
<accession>A0A7R7XFV0</accession>
<dbReference type="PROSITE" id="PS51502">
    <property type="entry name" value="S_R_A_B_BARREL"/>
    <property type="match status" value="1"/>
</dbReference>
<keyword evidence="3" id="KW-1185">Reference proteome</keyword>
<protein>
    <recommendedName>
        <fullName evidence="1">Stress-response A/B barrel domain-containing protein</fullName>
    </recommendedName>
</protein>
<dbReference type="SUPFAM" id="SSF54909">
    <property type="entry name" value="Dimeric alpha+beta barrel"/>
    <property type="match status" value="1"/>
</dbReference>
<gene>
    <name evidence="2" type="ORF">APUU_21077A</name>
</gene>
<dbReference type="EMBL" id="AP024444">
    <property type="protein sequence ID" value="BCS20645.1"/>
    <property type="molecule type" value="Genomic_DNA"/>
</dbReference>
<dbReference type="Proteomes" id="UP000654913">
    <property type="component" value="Chromosome 2"/>
</dbReference>
<proteinExistence type="predicted"/>
<reference evidence="2" key="2">
    <citation type="submission" date="2021-02" db="EMBL/GenBank/DDBJ databases">
        <title>Aspergillus puulaauensis MK2 genome sequence.</title>
        <authorList>
            <person name="Futagami T."/>
            <person name="Mori K."/>
            <person name="Kadooka C."/>
            <person name="Tanaka T."/>
        </authorList>
    </citation>
    <scope>NUCLEOTIDE SEQUENCE</scope>
    <source>
        <strain evidence="2">MK2</strain>
    </source>
</reference>
<dbReference type="Gene3D" id="3.30.70.100">
    <property type="match status" value="1"/>
</dbReference>
<dbReference type="OrthoDB" id="3830014at2759"/>
<reference evidence="2" key="1">
    <citation type="submission" date="2021-01" db="EMBL/GenBank/DDBJ databases">
        <authorList>
            <consortium name="Aspergillus puulaauensis MK2 genome sequencing consortium"/>
            <person name="Kazuki M."/>
            <person name="Futagami T."/>
        </authorList>
    </citation>
    <scope>NUCLEOTIDE SEQUENCE</scope>
    <source>
        <strain evidence="2">MK2</strain>
    </source>
</reference>
<sequence length="168" mass="18993">MPANFPLPRTRLSNRVNPSSYYKEPLIPRRIYQRPRLLLFSKQACRLFSSRTTSRTPSTPPPRTMAPIERITLFNIPDEAARDRVLEQYKILAKTAVKDGKPYILAAAAGPSFPDPRNKGFNLSVKTTFASLEDMKYYDTECEAHKALKAIAGPAKQDVLTTFFESVL</sequence>
<dbReference type="KEGG" id="apuu:APUU_21077A"/>
<evidence type="ECO:0000313" key="2">
    <source>
        <dbReference type="EMBL" id="BCS20645.1"/>
    </source>
</evidence>
<name>A0A7R7XFV0_9EURO</name>
<evidence type="ECO:0000313" key="3">
    <source>
        <dbReference type="Proteomes" id="UP000654913"/>
    </source>
</evidence>
<dbReference type="AlphaFoldDB" id="A0A7R7XFV0"/>
<dbReference type="InterPro" id="IPR013097">
    <property type="entry name" value="Dabb"/>
</dbReference>
<feature type="domain" description="Stress-response A/B barrel" evidence="1">
    <location>
        <begin position="68"/>
        <end position="164"/>
    </location>
</feature>
<dbReference type="SMART" id="SM00886">
    <property type="entry name" value="Dabb"/>
    <property type="match status" value="1"/>
</dbReference>
<evidence type="ECO:0000259" key="1">
    <source>
        <dbReference type="PROSITE" id="PS51502"/>
    </source>
</evidence>
<dbReference type="InterPro" id="IPR011008">
    <property type="entry name" value="Dimeric_a/b-barrel"/>
</dbReference>
<organism evidence="2 3">
    <name type="scientific">Aspergillus puulaauensis</name>
    <dbReference type="NCBI Taxonomy" id="1220207"/>
    <lineage>
        <taxon>Eukaryota</taxon>
        <taxon>Fungi</taxon>
        <taxon>Dikarya</taxon>
        <taxon>Ascomycota</taxon>
        <taxon>Pezizomycotina</taxon>
        <taxon>Eurotiomycetes</taxon>
        <taxon>Eurotiomycetidae</taxon>
        <taxon>Eurotiales</taxon>
        <taxon>Aspergillaceae</taxon>
        <taxon>Aspergillus</taxon>
    </lineage>
</organism>
<dbReference type="RefSeq" id="XP_041552839.1">
    <property type="nucleotide sequence ID" value="XM_041699789.1"/>
</dbReference>